<gene>
    <name evidence="1" type="primary">Dmoj\GI18915</name>
</gene>
<dbReference type="EMBL" id="HACA01002109">
    <property type="protein sequence ID" value="CDW19470.1"/>
    <property type="molecule type" value="Transcribed_RNA"/>
</dbReference>
<feature type="non-terminal residue" evidence="1">
    <location>
        <position position="1"/>
    </location>
</feature>
<reference evidence="1" key="1">
    <citation type="submission" date="2014-05" db="EMBL/GenBank/DDBJ databases">
        <authorList>
            <person name="Chronopoulou M."/>
        </authorList>
    </citation>
    <scope>NUCLEOTIDE SEQUENCE</scope>
    <source>
        <tissue evidence="1">Whole organism</tissue>
    </source>
</reference>
<evidence type="ECO:0000313" key="1">
    <source>
        <dbReference type="EMBL" id="CDW19470.1"/>
    </source>
</evidence>
<protein>
    <submittedName>
        <fullName evidence="1">Uncharacterized protein</fullName>
    </submittedName>
</protein>
<feature type="non-terminal residue" evidence="1">
    <location>
        <position position="115"/>
    </location>
</feature>
<sequence length="115" mass="12805">SDIVVSALRGTTMTLDMDDFLEGTIFPVFSRDKNIQTDENPPNSLFQSGNTFFIKNKSKDGRKGINSRALSVLVVKASGLSTTCHPFVILELDEPSQKFKTGLNQSLMWNEDFTL</sequence>
<dbReference type="AlphaFoldDB" id="A0A0K2T107"/>
<accession>A0A0K2T107</accession>
<name>A0A0K2T107_LEPSM</name>
<organism evidence="1">
    <name type="scientific">Lepeophtheirus salmonis</name>
    <name type="common">Salmon louse</name>
    <name type="synonym">Caligus salmonis</name>
    <dbReference type="NCBI Taxonomy" id="72036"/>
    <lineage>
        <taxon>Eukaryota</taxon>
        <taxon>Metazoa</taxon>
        <taxon>Ecdysozoa</taxon>
        <taxon>Arthropoda</taxon>
        <taxon>Crustacea</taxon>
        <taxon>Multicrustacea</taxon>
        <taxon>Hexanauplia</taxon>
        <taxon>Copepoda</taxon>
        <taxon>Siphonostomatoida</taxon>
        <taxon>Caligidae</taxon>
        <taxon>Lepeophtheirus</taxon>
    </lineage>
</organism>
<dbReference type="OrthoDB" id="9976063at2759"/>
<proteinExistence type="predicted"/>